<evidence type="ECO:0000256" key="5">
    <source>
        <dbReference type="SAM" id="MobiDB-lite"/>
    </source>
</evidence>
<evidence type="ECO:0000256" key="6">
    <source>
        <dbReference type="SAM" id="Phobius"/>
    </source>
</evidence>
<proteinExistence type="predicted"/>
<gene>
    <name evidence="8" type="ORF">POM88_015050</name>
</gene>
<dbReference type="PANTHER" id="PTHR47652:SF3">
    <property type="entry name" value="MITOCHONDRIAL IMPORT INNER MEMBRANE TRANSLOCASE SUBUNIT TIM44"/>
    <property type="match status" value="1"/>
</dbReference>
<evidence type="ECO:0000256" key="1">
    <source>
        <dbReference type="ARBA" id="ARBA00004370"/>
    </source>
</evidence>
<comment type="subcellular location">
    <subcellularLocation>
        <location evidence="1">Membrane</location>
    </subcellularLocation>
</comment>
<dbReference type="PANTHER" id="PTHR47652">
    <property type="entry name" value="MITOCHONDRIAL IMPORT INNER MEMBRANE TRANSLOCASE SUBUNIT TIM44"/>
    <property type="match status" value="1"/>
</dbReference>
<dbReference type="Proteomes" id="UP001237642">
    <property type="component" value="Unassembled WGS sequence"/>
</dbReference>
<dbReference type="EMBL" id="JAUIZM010000004">
    <property type="protein sequence ID" value="KAK1386872.1"/>
    <property type="molecule type" value="Genomic_DNA"/>
</dbReference>
<organism evidence="8 9">
    <name type="scientific">Heracleum sosnowskyi</name>
    <dbReference type="NCBI Taxonomy" id="360622"/>
    <lineage>
        <taxon>Eukaryota</taxon>
        <taxon>Viridiplantae</taxon>
        <taxon>Streptophyta</taxon>
        <taxon>Embryophyta</taxon>
        <taxon>Tracheophyta</taxon>
        <taxon>Spermatophyta</taxon>
        <taxon>Magnoliopsida</taxon>
        <taxon>eudicotyledons</taxon>
        <taxon>Gunneridae</taxon>
        <taxon>Pentapetalae</taxon>
        <taxon>asterids</taxon>
        <taxon>campanulids</taxon>
        <taxon>Apiales</taxon>
        <taxon>Apiaceae</taxon>
        <taxon>Apioideae</taxon>
        <taxon>apioid superclade</taxon>
        <taxon>Tordylieae</taxon>
        <taxon>Tordyliinae</taxon>
        <taxon>Heracleum</taxon>
    </lineage>
</organism>
<keyword evidence="4 6" id="KW-0472">Membrane</keyword>
<comment type="caution">
    <text evidence="8">The sequence shown here is derived from an EMBL/GenBank/DDBJ whole genome shotgun (WGS) entry which is preliminary data.</text>
</comment>
<evidence type="ECO:0000313" key="8">
    <source>
        <dbReference type="EMBL" id="KAK1386872.1"/>
    </source>
</evidence>
<feature type="transmembrane region" description="Helical" evidence="6">
    <location>
        <begin position="148"/>
        <end position="167"/>
    </location>
</feature>
<evidence type="ECO:0000259" key="7">
    <source>
        <dbReference type="Pfam" id="PF13664"/>
    </source>
</evidence>
<evidence type="ECO:0000313" key="9">
    <source>
        <dbReference type="Proteomes" id="UP001237642"/>
    </source>
</evidence>
<evidence type="ECO:0000256" key="4">
    <source>
        <dbReference type="ARBA" id="ARBA00023136"/>
    </source>
</evidence>
<feature type="compositionally biased region" description="Basic and acidic residues" evidence="5">
    <location>
        <begin position="179"/>
        <end position="188"/>
    </location>
</feature>
<evidence type="ECO:0000256" key="2">
    <source>
        <dbReference type="ARBA" id="ARBA00022692"/>
    </source>
</evidence>
<protein>
    <recommendedName>
        <fullName evidence="7">TMEM205-like domain-containing protein</fullName>
    </recommendedName>
</protein>
<keyword evidence="3 6" id="KW-1133">Transmembrane helix</keyword>
<dbReference type="GO" id="GO:0016020">
    <property type="term" value="C:membrane"/>
    <property type="evidence" value="ECO:0007669"/>
    <property type="project" value="UniProtKB-SubCell"/>
</dbReference>
<accession>A0AAD8IJE4</accession>
<sequence length="243" mass="27592">MPQTFHFLTKTKEANLLDTPKRAVEDIERNISTGLGFAKDFVQRVVKGGVHKMNDREERKQVYSKDWKNSVLGVFHLLALSMAFGMSMWMRFASCYILGDVLPREQFAMVETKMYPVYSKIQAYCIGTTFIAHLWSQGSRVFTNWLELLHALNIVVALLLSMGKLLYLETLATRTKSERQKLEKDAGRGRVTTRPTSGIADDAGDPVSAATTERQKSRRKRKVKERAAVHIVYLGQMINLTCA</sequence>
<keyword evidence="9" id="KW-1185">Reference proteome</keyword>
<reference evidence="8" key="1">
    <citation type="submission" date="2023-02" db="EMBL/GenBank/DDBJ databases">
        <title>Genome of toxic invasive species Heracleum sosnowskyi carries increased number of genes despite the absence of recent whole-genome duplications.</title>
        <authorList>
            <person name="Schelkunov M."/>
            <person name="Shtratnikova V."/>
            <person name="Makarenko M."/>
            <person name="Klepikova A."/>
            <person name="Omelchenko D."/>
            <person name="Novikova G."/>
            <person name="Obukhova E."/>
            <person name="Bogdanov V."/>
            <person name="Penin A."/>
            <person name="Logacheva M."/>
        </authorList>
    </citation>
    <scope>NUCLEOTIDE SEQUENCE</scope>
    <source>
        <strain evidence="8">Hsosn_3</strain>
        <tissue evidence="8">Leaf</tissue>
    </source>
</reference>
<name>A0AAD8IJE4_9APIA</name>
<dbReference type="AlphaFoldDB" id="A0AAD8IJE4"/>
<feature type="region of interest" description="Disordered" evidence="5">
    <location>
        <begin position="179"/>
        <end position="222"/>
    </location>
</feature>
<reference evidence="8" key="2">
    <citation type="submission" date="2023-05" db="EMBL/GenBank/DDBJ databases">
        <authorList>
            <person name="Schelkunov M.I."/>
        </authorList>
    </citation>
    <scope>NUCLEOTIDE SEQUENCE</scope>
    <source>
        <strain evidence="8">Hsosn_3</strain>
        <tissue evidence="8">Leaf</tissue>
    </source>
</reference>
<feature type="transmembrane region" description="Helical" evidence="6">
    <location>
        <begin position="74"/>
        <end position="97"/>
    </location>
</feature>
<feature type="domain" description="TMEM205-like" evidence="7">
    <location>
        <begin position="78"/>
        <end position="180"/>
    </location>
</feature>
<dbReference type="Pfam" id="PF13664">
    <property type="entry name" value="DUF4149"/>
    <property type="match status" value="1"/>
</dbReference>
<keyword evidence="2 6" id="KW-0812">Transmembrane</keyword>
<evidence type="ECO:0000256" key="3">
    <source>
        <dbReference type="ARBA" id="ARBA00022989"/>
    </source>
</evidence>
<dbReference type="InterPro" id="IPR025423">
    <property type="entry name" value="TMEM205-like"/>
</dbReference>